<keyword evidence="4 6" id="KW-1133">Transmembrane helix</keyword>
<evidence type="ECO:0000256" key="1">
    <source>
        <dbReference type="ARBA" id="ARBA00004651"/>
    </source>
</evidence>
<name>A0A0G0D236_9BACT</name>
<dbReference type="InterPro" id="IPR052159">
    <property type="entry name" value="Competence_DNA_uptake"/>
</dbReference>
<keyword evidence="5 6" id="KW-0472">Membrane</keyword>
<evidence type="ECO:0000259" key="7">
    <source>
        <dbReference type="Pfam" id="PF03772"/>
    </source>
</evidence>
<feature type="transmembrane region" description="Helical" evidence="6">
    <location>
        <begin position="235"/>
        <end position="254"/>
    </location>
</feature>
<protein>
    <submittedName>
        <fullName evidence="8">Internalization-related competence protein ComEC/Rec2 protein</fullName>
    </submittedName>
</protein>
<dbReference type="GO" id="GO:0005886">
    <property type="term" value="C:plasma membrane"/>
    <property type="evidence" value="ECO:0007669"/>
    <property type="project" value="UniProtKB-SubCell"/>
</dbReference>
<evidence type="ECO:0000256" key="6">
    <source>
        <dbReference type="SAM" id="Phobius"/>
    </source>
</evidence>
<feature type="transmembrane region" description="Helical" evidence="6">
    <location>
        <begin position="42"/>
        <end position="75"/>
    </location>
</feature>
<proteinExistence type="predicted"/>
<dbReference type="NCBIfam" id="TIGR00360">
    <property type="entry name" value="ComEC_N-term"/>
    <property type="match status" value="1"/>
</dbReference>
<feature type="transmembrane region" description="Helical" evidence="6">
    <location>
        <begin position="174"/>
        <end position="197"/>
    </location>
</feature>
<comment type="subcellular location">
    <subcellularLocation>
        <location evidence="1">Cell membrane</location>
        <topology evidence="1">Multi-pass membrane protein</topology>
    </subcellularLocation>
</comment>
<organism evidence="8 9">
    <name type="scientific">Berkelbacteria bacterium GW2011_GWA2_35_9</name>
    <dbReference type="NCBI Taxonomy" id="1618333"/>
    <lineage>
        <taxon>Bacteria</taxon>
        <taxon>Candidatus Berkelbacteria</taxon>
    </lineage>
</organism>
<dbReference type="PANTHER" id="PTHR30619:SF1">
    <property type="entry name" value="RECOMBINATION PROTEIN 2"/>
    <property type="match status" value="1"/>
</dbReference>
<dbReference type="PANTHER" id="PTHR30619">
    <property type="entry name" value="DNA INTERNALIZATION/COMPETENCE PROTEIN COMEC/REC2"/>
    <property type="match status" value="1"/>
</dbReference>
<reference evidence="8 9" key="1">
    <citation type="journal article" date="2015" name="Nature">
        <title>rRNA introns, odd ribosomes, and small enigmatic genomes across a large radiation of phyla.</title>
        <authorList>
            <person name="Brown C.T."/>
            <person name="Hug L.A."/>
            <person name="Thomas B.C."/>
            <person name="Sharon I."/>
            <person name="Castelle C.J."/>
            <person name="Singh A."/>
            <person name="Wilkins M.J."/>
            <person name="Williams K.H."/>
            <person name="Banfield J.F."/>
        </authorList>
    </citation>
    <scope>NUCLEOTIDE SEQUENCE [LARGE SCALE GENOMIC DNA]</scope>
</reference>
<dbReference type="Proteomes" id="UP000034316">
    <property type="component" value="Unassembled WGS sequence"/>
</dbReference>
<evidence type="ECO:0000256" key="2">
    <source>
        <dbReference type="ARBA" id="ARBA00022475"/>
    </source>
</evidence>
<feature type="domain" description="ComEC/Rec2-related protein" evidence="7">
    <location>
        <begin position="122"/>
        <end position="388"/>
    </location>
</feature>
<evidence type="ECO:0000256" key="4">
    <source>
        <dbReference type="ARBA" id="ARBA00022989"/>
    </source>
</evidence>
<evidence type="ECO:0000313" key="9">
    <source>
        <dbReference type="Proteomes" id="UP000034316"/>
    </source>
</evidence>
<feature type="transmembrane region" description="Helical" evidence="6">
    <location>
        <begin position="275"/>
        <end position="295"/>
    </location>
</feature>
<evidence type="ECO:0000313" key="8">
    <source>
        <dbReference type="EMBL" id="KKP88339.1"/>
    </source>
</evidence>
<dbReference type="AlphaFoldDB" id="A0A0G0D236"/>
<feature type="transmembrane region" description="Helical" evidence="6">
    <location>
        <begin position="307"/>
        <end position="327"/>
    </location>
</feature>
<feature type="transmembrane region" description="Helical" evidence="6">
    <location>
        <begin position="17"/>
        <end position="36"/>
    </location>
</feature>
<evidence type="ECO:0000256" key="5">
    <source>
        <dbReference type="ARBA" id="ARBA00023136"/>
    </source>
</evidence>
<dbReference type="STRING" id="1618333.UR93_C0016G0004"/>
<feature type="transmembrane region" description="Helical" evidence="6">
    <location>
        <begin position="367"/>
        <end position="386"/>
    </location>
</feature>
<feature type="transmembrane region" description="Helical" evidence="6">
    <location>
        <begin position="209"/>
        <end position="229"/>
    </location>
</feature>
<dbReference type="EMBL" id="LBRB01000016">
    <property type="protein sequence ID" value="KKP88339.1"/>
    <property type="molecule type" value="Genomic_DNA"/>
</dbReference>
<sequence>MLNINNLINRLHPALKLSYLTIVFFVGILISDGSYFDQTIFLQTVVLLLVVLIFFSNSIIVSTLCSLSIALIIGISYPLIISQPFSFDGGWIVEKLTSLRVLYYAKITQLIPSPYGDLATGIVVGAKGTFSKELKDIFIQTGIIHITAISGFNITIIIKIFADFLKQFGRVPSFWIGTIAIMAFTIVVGGQASIVRASIMGWLFLLARFVYRLPYIYTALIFSALLMVIQDNQVFSDIGFLLSFSSMLGLIYISPLLKKIFDKYFNKMPEIINTILIETISAQIAVTPLIIHYFGRVSLISPIVNLLVLPIIPLSMLISFLTFVISLISTKISIVFGVPLLIVSKYTVEVATFFSRFQGASINVEKISWVFTSVVYITIFLLVFYLRKKTNVEKKYI</sequence>
<keyword evidence="2" id="KW-1003">Cell membrane</keyword>
<feature type="transmembrane region" description="Helical" evidence="6">
    <location>
        <begin position="137"/>
        <end position="162"/>
    </location>
</feature>
<evidence type="ECO:0000256" key="3">
    <source>
        <dbReference type="ARBA" id="ARBA00022692"/>
    </source>
</evidence>
<keyword evidence="3 6" id="KW-0812">Transmembrane</keyword>
<dbReference type="Pfam" id="PF03772">
    <property type="entry name" value="Competence"/>
    <property type="match status" value="1"/>
</dbReference>
<accession>A0A0G0D236</accession>
<feature type="transmembrane region" description="Helical" evidence="6">
    <location>
        <begin position="334"/>
        <end position="355"/>
    </location>
</feature>
<gene>
    <name evidence="8" type="ORF">UR93_C0016G0004</name>
</gene>
<dbReference type="InterPro" id="IPR004477">
    <property type="entry name" value="ComEC_N"/>
</dbReference>
<comment type="caution">
    <text evidence="8">The sequence shown here is derived from an EMBL/GenBank/DDBJ whole genome shotgun (WGS) entry which is preliminary data.</text>
</comment>